<feature type="region of interest" description="Disordered" evidence="1">
    <location>
        <begin position="719"/>
        <end position="784"/>
    </location>
</feature>
<feature type="compositionally biased region" description="Basic and acidic residues" evidence="1">
    <location>
        <begin position="45"/>
        <end position="66"/>
    </location>
</feature>
<proteinExistence type="predicted"/>
<keyword evidence="3" id="KW-1185">Reference proteome</keyword>
<dbReference type="Proteomes" id="UP000821866">
    <property type="component" value="Chromosome 1"/>
</dbReference>
<accession>A0A9J6F9D3</accession>
<dbReference type="AlphaFoldDB" id="A0A9J6F9D3"/>
<feature type="region of interest" description="Disordered" evidence="1">
    <location>
        <begin position="1"/>
        <end position="28"/>
    </location>
</feature>
<name>A0A9J6F9D3_RHIMP</name>
<feature type="region of interest" description="Disordered" evidence="1">
    <location>
        <begin position="44"/>
        <end position="104"/>
    </location>
</feature>
<reference evidence="2" key="1">
    <citation type="journal article" date="2020" name="Cell">
        <title>Large-Scale Comparative Analyses of Tick Genomes Elucidate Their Genetic Diversity and Vector Capacities.</title>
        <authorList>
            <consortium name="Tick Genome and Microbiome Consortium (TIGMIC)"/>
            <person name="Jia N."/>
            <person name="Wang J."/>
            <person name="Shi W."/>
            <person name="Du L."/>
            <person name="Sun Y."/>
            <person name="Zhan W."/>
            <person name="Jiang J.F."/>
            <person name="Wang Q."/>
            <person name="Zhang B."/>
            <person name="Ji P."/>
            <person name="Bell-Sakyi L."/>
            <person name="Cui X.M."/>
            <person name="Yuan T.T."/>
            <person name="Jiang B.G."/>
            <person name="Yang W.F."/>
            <person name="Lam T.T."/>
            <person name="Chang Q.C."/>
            <person name="Ding S.J."/>
            <person name="Wang X.J."/>
            <person name="Zhu J.G."/>
            <person name="Ruan X.D."/>
            <person name="Zhao L."/>
            <person name="Wei J.T."/>
            <person name="Ye R.Z."/>
            <person name="Que T.C."/>
            <person name="Du C.H."/>
            <person name="Zhou Y.H."/>
            <person name="Cheng J.X."/>
            <person name="Dai P.F."/>
            <person name="Guo W.B."/>
            <person name="Han X.H."/>
            <person name="Huang E.J."/>
            <person name="Li L.F."/>
            <person name="Wei W."/>
            <person name="Gao Y.C."/>
            <person name="Liu J.Z."/>
            <person name="Shao H.Z."/>
            <person name="Wang X."/>
            <person name="Wang C.C."/>
            <person name="Yang T.C."/>
            <person name="Huo Q.B."/>
            <person name="Li W."/>
            <person name="Chen H.Y."/>
            <person name="Chen S.E."/>
            <person name="Zhou L.G."/>
            <person name="Ni X.B."/>
            <person name="Tian J.H."/>
            <person name="Sheng Y."/>
            <person name="Liu T."/>
            <person name="Pan Y.S."/>
            <person name="Xia L.Y."/>
            <person name="Li J."/>
            <person name="Zhao F."/>
            <person name="Cao W.C."/>
        </authorList>
    </citation>
    <scope>NUCLEOTIDE SEQUENCE</scope>
    <source>
        <strain evidence="2">Rmic-2018</strain>
    </source>
</reference>
<evidence type="ECO:0000256" key="1">
    <source>
        <dbReference type="SAM" id="MobiDB-lite"/>
    </source>
</evidence>
<feature type="compositionally biased region" description="Basic residues" evidence="1">
    <location>
        <begin position="513"/>
        <end position="523"/>
    </location>
</feature>
<evidence type="ECO:0000313" key="2">
    <source>
        <dbReference type="EMBL" id="KAH8042208.1"/>
    </source>
</evidence>
<feature type="region of interest" description="Disordered" evidence="1">
    <location>
        <begin position="513"/>
        <end position="538"/>
    </location>
</feature>
<feature type="region of interest" description="Disordered" evidence="1">
    <location>
        <begin position="612"/>
        <end position="634"/>
    </location>
</feature>
<feature type="compositionally biased region" description="Basic and acidic residues" evidence="1">
    <location>
        <begin position="1"/>
        <end position="21"/>
    </location>
</feature>
<protein>
    <submittedName>
        <fullName evidence="2">Uncharacterized protein</fullName>
    </submittedName>
</protein>
<evidence type="ECO:0000313" key="3">
    <source>
        <dbReference type="Proteomes" id="UP000821866"/>
    </source>
</evidence>
<comment type="caution">
    <text evidence="2">The sequence shown here is derived from an EMBL/GenBank/DDBJ whole genome shotgun (WGS) entry which is preliminary data.</text>
</comment>
<organism evidence="2 3">
    <name type="scientific">Rhipicephalus microplus</name>
    <name type="common">Cattle tick</name>
    <name type="synonym">Boophilus microplus</name>
    <dbReference type="NCBI Taxonomy" id="6941"/>
    <lineage>
        <taxon>Eukaryota</taxon>
        <taxon>Metazoa</taxon>
        <taxon>Ecdysozoa</taxon>
        <taxon>Arthropoda</taxon>
        <taxon>Chelicerata</taxon>
        <taxon>Arachnida</taxon>
        <taxon>Acari</taxon>
        <taxon>Parasitiformes</taxon>
        <taxon>Ixodida</taxon>
        <taxon>Ixodoidea</taxon>
        <taxon>Ixodidae</taxon>
        <taxon>Rhipicephalinae</taxon>
        <taxon>Rhipicephalus</taxon>
        <taxon>Boophilus</taxon>
    </lineage>
</organism>
<feature type="compositionally biased region" description="Basic and acidic residues" evidence="1">
    <location>
        <begin position="524"/>
        <end position="535"/>
    </location>
</feature>
<sequence>MTQQPREEQTQVEESRPREPVRSAVVLNVQPPPYEQEYLYVPEIMARKEPSSVPIKAERRTPREPDMSAIEQAKHPPGSDLTPRTPEPTGPQKKRREKTDAVDFKVPEHVKETHRKAGEEEDLHTVRQAVELHVEPPPYELEYVYVPEFRVREEPTGVPVKVKEPVALEALAMAEKQQRPSDEVEFLFVPGEIHSKHLVEALHREKTQPAEVSKLEVSEYAKARPPSYESEYMYIPNFMTCESSAAAIPQVAKEDLQPVRPAGVIYVEPPSYQLVHLYVPEFMVREGPTTVPVREKESVTLEAAVTVIKHPRPATYEVDFPYVSDLTYRKAHVKALEREKKHSSEVSKKEVSKYNKAQPPSYEIEYMYIPDFMTDEPSESAIPPVVKEGALQAVRPAGVFYVEPPYYQLEYLYVPEFMAKEGPTVVPVSEKEAITEKAAISTIHQTPPLGHEPEFPDTPDISCQPQVKLRMEEKTEETEAFKFEVAQHAVVNAPSYEMEYKYVRHFITHGRKEKGVGHGRRSVRHDPRQKGDVRQGDLSNLEALEASQEGESTDGDPQSKKLVRSSIRNDVILKQVLSETERRRLEVVEAEMIASLRPEPTATEEEAGKLVPLATDQEQPQAGRQKRTRSPCSRPVERDFVDELPSVDELELGFHPPMGIGSPPRKIDARTVMKAADMADIPSAEETEVVTTRYTFGAKGAAPRPRNVVEMTVLRSVSDAPSVEEADFPISPQSSGEEAQRHRTDGMTTQKRQSEKAKPSWNAAVEARRPARSRGRKFTSLSHC</sequence>
<reference evidence="2" key="2">
    <citation type="submission" date="2021-09" db="EMBL/GenBank/DDBJ databases">
        <authorList>
            <person name="Jia N."/>
            <person name="Wang J."/>
            <person name="Shi W."/>
            <person name="Du L."/>
            <person name="Sun Y."/>
            <person name="Zhan W."/>
            <person name="Jiang J."/>
            <person name="Wang Q."/>
            <person name="Zhang B."/>
            <person name="Ji P."/>
            <person name="Sakyi L.B."/>
            <person name="Cui X."/>
            <person name="Yuan T."/>
            <person name="Jiang B."/>
            <person name="Yang W."/>
            <person name="Lam T.T.-Y."/>
            <person name="Chang Q."/>
            <person name="Ding S."/>
            <person name="Wang X."/>
            <person name="Zhu J."/>
            <person name="Ruan X."/>
            <person name="Zhao L."/>
            <person name="Wei J."/>
            <person name="Que T."/>
            <person name="Du C."/>
            <person name="Cheng J."/>
            <person name="Dai P."/>
            <person name="Han X."/>
            <person name="Huang E."/>
            <person name="Gao Y."/>
            <person name="Liu J."/>
            <person name="Shao H."/>
            <person name="Ye R."/>
            <person name="Li L."/>
            <person name="Wei W."/>
            <person name="Wang X."/>
            <person name="Wang C."/>
            <person name="Huo Q."/>
            <person name="Li W."/>
            <person name="Guo W."/>
            <person name="Chen H."/>
            <person name="Chen S."/>
            <person name="Zhou L."/>
            <person name="Zhou L."/>
            <person name="Ni X."/>
            <person name="Tian J."/>
            <person name="Zhou Y."/>
            <person name="Sheng Y."/>
            <person name="Liu T."/>
            <person name="Pan Y."/>
            <person name="Xia L."/>
            <person name="Li J."/>
            <person name="Zhao F."/>
            <person name="Cao W."/>
        </authorList>
    </citation>
    <scope>NUCLEOTIDE SEQUENCE</scope>
    <source>
        <strain evidence="2">Rmic-2018</strain>
        <tissue evidence="2">Larvae</tissue>
    </source>
</reference>
<gene>
    <name evidence="2" type="ORF">HPB51_021292</name>
</gene>
<dbReference type="EMBL" id="JABSTU010000001">
    <property type="protein sequence ID" value="KAH8042208.1"/>
    <property type="molecule type" value="Genomic_DNA"/>
</dbReference>